<name>A0A1M7NV48_9BACI</name>
<dbReference type="EMBL" id="FRCZ01000003">
    <property type="protein sequence ID" value="SHN07848.1"/>
    <property type="molecule type" value="Genomic_DNA"/>
</dbReference>
<dbReference type="AlphaFoldDB" id="A0A1M7NV48"/>
<dbReference type="SUPFAM" id="SSF116965">
    <property type="entry name" value="Hypothetical protein MPN330"/>
    <property type="match status" value="1"/>
</dbReference>
<dbReference type="OrthoDB" id="2364593at2"/>
<dbReference type="STRING" id="1027249.SAMN05216179_1778"/>
<gene>
    <name evidence="1" type="ORF">SAMN05216179_1778</name>
</gene>
<keyword evidence="2" id="KW-1185">Reference proteome</keyword>
<dbReference type="Gene3D" id="1.10.472.40">
    <property type="entry name" value="Hypothetical protein mg237 homolog, domain 3"/>
    <property type="match status" value="1"/>
</dbReference>
<dbReference type="Proteomes" id="UP000184184">
    <property type="component" value="Unassembled WGS sequence"/>
</dbReference>
<sequence length="328" mass="39555">MEEEREKVIIFPKWKDNLEEQAKKAMQENQFDEAYQYFSQLTENGVSSHEVMTGKLICMMELNMQKEAEDLCEELIANKDQYFAYYVHIYSTLLFQSSKYKEVMYLIEDALEQEDIPDHINEQLRHMYQLSTELQQQEDKQSYIEIEKQLEEAITEKNDRKQWYMIKRLIQLETKNDKKLFREMLQDPEIHPVVKTAILEYYEKLNPSTSLHIEKFDLLDMIDFKELDSVLPTSFFTGVTKYLEDLQQQDPTKYQMIQFILERFAYVYTPFLPQKENYELLAESLQYYVNRSFHFVEDNDDRKTSLMKEHYLKMLDVSETLYGTILDV</sequence>
<dbReference type="Gene3D" id="1.25.40.10">
    <property type="entry name" value="Tetratricopeptide repeat domain"/>
    <property type="match status" value="1"/>
</dbReference>
<evidence type="ECO:0000313" key="1">
    <source>
        <dbReference type="EMBL" id="SHN07848.1"/>
    </source>
</evidence>
<organism evidence="1 2">
    <name type="scientific">Gracilibacillus kekensis</name>
    <dbReference type="NCBI Taxonomy" id="1027249"/>
    <lineage>
        <taxon>Bacteria</taxon>
        <taxon>Bacillati</taxon>
        <taxon>Bacillota</taxon>
        <taxon>Bacilli</taxon>
        <taxon>Bacillales</taxon>
        <taxon>Bacillaceae</taxon>
        <taxon>Gracilibacillus</taxon>
    </lineage>
</organism>
<protein>
    <recommendedName>
        <fullName evidence="3">Tetratricopeptide repeat-containing protein</fullName>
    </recommendedName>
</protein>
<evidence type="ECO:0008006" key="3">
    <source>
        <dbReference type="Google" id="ProtNLM"/>
    </source>
</evidence>
<dbReference type="InterPro" id="IPR011990">
    <property type="entry name" value="TPR-like_helical_dom_sf"/>
</dbReference>
<accession>A0A1M7NV48</accession>
<reference evidence="1 2" key="1">
    <citation type="submission" date="2016-11" db="EMBL/GenBank/DDBJ databases">
        <authorList>
            <person name="Jaros S."/>
            <person name="Januszkiewicz K."/>
            <person name="Wedrychowicz H."/>
        </authorList>
    </citation>
    <scope>NUCLEOTIDE SEQUENCE [LARGE SCALE GENOMIC DNA]</scope>
    <source>
        <strain evidence="1 2">CGMCC 1.10681</strain>
    </source>
</reference>
<dbReference type="RefSeq" id="WP_073201499.1">
    <property type="nucleotide sequence ID" value="NZ_FRCZ01000003.1"/>
</dbReference>
<evidence type="ECO:0000313" key="2">
    <source>
        <dbReference type="Proteomes" id="UP000184184"/>
    </source>
</evidence>
<proteinExistence type="predicted"/>